<dbReference type="PANTHER" id="PTHR13386">
    <property type="entry name" value="HISTONE PARYLATION FACTOR 1"/>
    <property type="match status" value="1"/>
</dbReference>
<dbReference type="GeneID" id="9047108"/>
<name>C5KUW9_PERM5</name>
<keyword evidence="8" id="KW-1185">Reference proteome</keyword>
<evidence type="ECO:0000256" key="6">
    <source>
        <dbReference type="SAM" id="MobiDB-lite"/>
    </source>
</evidence>
<feature type="region of interest" description="Disordered" evidence="6">
    <location>
        <begin position="1"/>
        <end position="33"/>
    </location>
</feature>
<evidence type="ECO:0000256" key="3">
    <source>
        <dbReference type="ARBA" id="ARBA00010803"/>
    </source>
</evidence>
<reference evidence="7 8" key="1">
    <citation type="submission" date="2008-07" db="EMBL/GenBank/DDBJ databases">
        <authorList>
            <person name="El-Sayed N."/>
            <person name="Caler E."/>
            <person name="Inman J."/>
            <person name="Amedeo P."/>
            <person name="Hass B."/>
            <person name="Wortman J."/>
        </authorList>
    </citation>
    <scope>NUCLEOTIDE SEQUENCE [LARGE SCALE GENOMIC DNA]</scope>
    <source>
        <strain evidence="8">ATCC 50983 / TXsc</strain>
    </source>
</reference>
<dbReference type="GO" id="GO:0042393">
    <property type="term" value="F:histone binding"/>
    <property type="evidence" value="ECO:0007669"/>
    <property type="project" value="InterPro"/>
</dbReference>
<evidence type="ECO:0000256" key="2">
    <source>
        <dbReference type="ARBA" id="ARBA00004286"/>
    </source>
</evidence>
<comment type="similarity">
    <text evidence="3">Belongs to the HPF1 family.</text>
</comment>
<evidence type="ECO:0000256" key="4">
    <source>
        <dbReference type="ARBA" id="ARBA00022454"/>
    </source>
</evidence>
<sequence>MAATKRHRNEFSSAGAEAQGKSNPKASKREGSKYESTISRIRNKFHIEVPDSFFTLWEVCNKLNSSDPCAALECIGLKLVGPFQEVTTVTDMSQSAWRYFYDPPEIITIMVDLQDLGHHWAYYIDKPGDSPISVLVASRANDFKFRAASDSVLSLVYDMARDHEKGDGIVAAIESLCHDKAELKVSTTAWKSRMRRAQGTTFNGLGVLVPYDKHTEVGYRELPVSSKALKGILDKIRDAPPGERDTSKLDEIFTWTNIGNDEGDFGMGLELGQDLFCADKPGVGPVFTKPLTIILRNAYKLLERQAFIPVIEAHTQWRVSQFEKLGAKCSGLAPGCLDLEKHP</sequence>
<gene>
    <name evidence="7" type="ORF">Pmar_PMAR002286</name>
</gene>
<dbReference type="InterPro" id="IPR019361">
    <property type="entry name" value="HPF1"/>
</dbReference>
<dbReference type="OrthoDB" id="348488at2759"/>
<dbReference type="GO" id="GO:0005694">
    <property type="term" value="C:chromosome"/>
    <property type="evidence" value="ECO:0007669"/>
    <property type="project" value="UniProtKB-SubCell"/>
</dbReference>
<protein>
    <submittedName>
        <fullName evidence="7">Uncharacterized protein</fullName>
    </submittedName>
</protein>
<dbReference type="GO" id="GO:0072572">
    <property type="term" value="F:poly-ADP-D-ribose binding"/>
    <property type="evidence" value="ECO:0007669"/>
    <property type="project" value="TreeGrafter"/>
</dbReference>
<comment type="subcellular location">
    <subcellularLocation>
        <location evidence="2">Chromosome</location>
    </subcellularLocation>
    <subcellularLocation>
        <location evidence="1">Nucleus</location>
    </subcellularLocation>
</comment>
<evidence type="ECO:0000313" key="8">
    <source>
        <dbReference type="Proteomes" id="UP000007800"/>
    </source>
</evidence>
<dbReference type="AlphaFoldDB" id="C5KUW9"/>
<dbReference type="GO" id="GO:0005634">
    <property type="term" value="C:nucleus"/>
    <property type="evidence" value="ECO:0007669"/>
    <property type="project" value="UniProtKB-SubCell"/>
</dbReference>
<dbReference type="GO" id="GO:0006974">
    <property type="term" value="P:DNA damage response"/>
    <property type="evidence" value="ECO:0007669"/>
    <property type="project" value="InterPro"/>
</dbReference>
<keyword evidence="5" id="KW-0539">Nucleus</keyword>
<keyword evidence="4" id="KW-0158">Chromosome</keyword>
<organism evidence="8">
    <name type="scientific">Perkinsus marinus (strain ATCC 50983 / TXsc)</name>
    <dbReference type="NCBI Taxonomy" id="423536"/>
    <lineage>
        <taxon>Eukaryota</taxon>
        <taxon>Sar</taxon>
        <taxon>Alveolata</taxon>
        <taxon>Perkinsozoa</taxon>
        <taxon>Perkinsea</taxon>
        <taxon>Perkinsida</taxon>
        <taxon>Perkinsidae</taxon>
        <taxon>Perkinsus</taxon>
    </lineage>
</organism>
<evidence type="ECO:0000256" key="5">
    <source>
        <dbReference type="ARBA" id="ARBA00023242"/>
    </source>
</evidence>
<dbReference type="InParanoid" id="C5KUW9"/>
<accession>C5KUW9</accession>
<evidence type="ECO:0000313" key="7">
    <source>
        <dbReference type="EMBL" id="EER11684.1"/>
    </source>
</evidence>
<dbReference type="RefSeq" id="XP_002779889.1">
    <property type="nucleotide sequence ID" value="XM_002779843.1"/>
</dbReference>
<evidence type="ECO:0000256" key="1">
    <source>
        <dbReference type="ARBA" id="ARBA00004123"/>
    </source>
</evidence>
<dbReference type="PANTHER" id="PTHR13386:SF1">
    <property type="entry name" value="HISTONE PARYLATION FACTOR 1"/>
    <property type="match status" value="1"/>
</dbReference>
<proteinExistence type="inferred from homology"/>
<dbReference type="Pfam" id="PF10228">
    <property type="entry name" value="HPF1"/>
    <property type="match status" value="1"/>
</dbReference>
<dbReference type="EMBL" id="GG676384">
    <property type="protein sequence ID" value="EER11684.1"/>
    <property type="molecule type" value="Genomic_DNA"/>
</dbReference>
<dbReference type="Proteomes" id="UP000007800">
    <property type="component" value="Unassembled WGS sequence"/>
</dbReference>